<evidence type="ECO:0000313" key="3">
    <source>
        <dbReference type="Proteomes" id="UP000238157"/>
    </source>
</evidence>
<accession>A0A2T0WPL5</accession>
<dbReference type="Proteomes" id="UP000238157">
    <property type="component" value="Unassembled WGS sequence"/>
</dbReference>
<keyword evidence="3" id="KW-1185">Reference proteome</keyword>
<dbReference type="EMBL" id="PVTR01000004">
    <property type="protein sequence ID" value="PRY88636.1"/>
    <property type="molecule type" value="Genomic_DNA"/>
</dbReference>
<proteinExistence type="predicted"/>
<evidence type="ECO:0000256" key="1">
    <source>
        <dbReference type="SAM" id="SignalP"/>
    </source>
</evidence>
<dbReference type="OrthoDB" id="211174at2"/>
<feature type="chain" id="PRO_5015523923" evidence="1">
    <location>
        <begin position="23"/>
        <end position="86"/>
    </location>
</feature>
<name>A0A2T0WPL5_9BACT</name>
<evidence type="ECO:0000313" key="2">
    <source>
        <dbReference type="EMBL" id="PRY88636.1"/>
    </source>
</evidence>
<sequence length="86" mass="9665">MGKFACYFWTMFFLGFAVPVNAQKVTKDKHVIYVSSISWHTGIVISASSLPGSIWREGDGFSDVPYLEIGLGEADFYPDPKFNLCY</sequence>
<protein>
    <submittedName>
        <fullName evidence="2">Uncharacterized protein DUF2459</fullName>
    </submittedName>
</protein>
<dbReference type="AlphaFoldDB" id="A0A2T0WPL5"/>
<dbReference type="RefSeq" id="WP_106133351.1">
    <property type="nucleotide sequence ID" value="NZ_PVTR01000004.1"/>
</dbReference>
<organism evidence="2 3">
    <name type="scientific">Mongoliibacter ruber</name>
    <dbReference type="NCBI Taxonomy" id="1750599"/>
    <lineage>
        <taxon>Bacteria</taxon>
        <taxon>Pseudomonadati</taxon>
        <taxon>Bacteroidota</taxon>
        <taxon>Cytophagia</taxon>
        <taxon>Cytophagales</taxon>
        <taxon>Cyclobacteriaceae</taxon>
        <taxon>Mongoliibacter</taxon>
    </lineage>
</organism>
<reference evidence="2 3" key="1">
    <citation type="submission" date="2018-03" db="EMBL/GenBank/DDBJ databases">
        <title>Genomic Encyclopedia of Archaeal and Bacterial Type Strains, Phase II (KMG-II): from individual species to whole genera.</title>
        <authorList>
            <person name="Goeker M."/>
        </authorList>
    </citation>
    <scope>NUCLEOTIDE SEQUENCE [LARGE SCALE GENOMIC DNA]</scope>
    <source>
        <strain evidence="2 3">DSM 27929</strain>
    </source>
</reference>
<comment type="caution">
    <text evidence="2">The sequence shown here is derived from an EMBL/GenBank/DDBJ whole genome shotgun (WGS) entry which is preliminary data.</text>
</comment>
<feature type="signal peptide" evidence="1">
    <location>
        <begin position="1"/>
        <end position="22"/>
    </location>
</feature>
<gene>
    <name evidence="2" type="ORF">CLW00_104288</name>
</gene>
<keyword evidence="1" id="KW-0732">Signal</keyword>